<comment type="caution">
    <text evidence="2">The sequence shown here is derived from an EMBL/GenBank/DDBJ whole genome shotgun (WGS) entry which is preliminary data.</text>
</comment>
<protein>
    <submittedName>
        <fullName evidence="2">Uncharacterized protein</fullName>
    </submittedName>
</protein>
<gene>
    <name evidence="2" type="ORF">GH714_013129</name>
</gene>
<dbReference type="EMBL" id="JAAGAX010000017">
    <property type="protein sequence ID" value="KAF2286280.1"/>
    <property type="molecule type" value="Genomic_DNA"/>
</dbReference>
<organism evidence="2 3">
    <name type="scientific">Hevea brasiliensis</name>
    <name type="common">Para rubber tree</name>
    <name type="synonym">Siphonia brasiliensis</name>
    <dbReference type="NCBI Taxonomy" id="3981"/>
    <lineage>
        <taxon>Eukaryota</taxon>
        <taxon>Viridiplantae</taxon>
        <taxon>Streptophyta</taxon>
        <taxon>Embryophyta</taxon>
        <taxon>Tracheophyta</taxon>
        <taxon>Spermatophyta</taxon>
        <taxon>Magnoliopsida</taxon>
        <taxon>eudicotyledons</taxon>
        <taxon>Gunneridae</taxon>
        <taxon>Pentapetalae</taxon>
        <taxon>rosids</taxon>
        <taxon>fabids</taxon>
        <taxon>Malpighiales</taxon>
        <taxon>Euphorbiaceae</taxon>
        <taxon>Crotonoideae</taxon>
        <taxon>Micrandreae</taxon>
        <taxon>Hevea</taxon>
    </lineage>
</organism>
<name>A0A6A6KBI9_HEVBR</name>
<keyword evidence="3" id="KW-1185">Reference proteome</keyword>
<proteinExistence type="predicted"/>
<feature type="region of interest" description="Disordered" evidence="1">
    <location>
        <begin position="78"/>
        <end position="97"/>
    </location>
</feature>
<accession>A0A6A6KBI9</accession>
<sequence length="97" mass="10604">MLFIQMTDEGGLPNLPPRHMSSLLASFPSTPDASIGYAPGSYPSNQIMIRVVGGKFIPNGHTISTYITSTFRERQDATGYTWKEVSPSTHDSTGRNL</sequence>
<dbReference type="AlphaFoldDB" id="A0A6A6KBI9"/>
<dbReference type="Proteomes" id="UP000467840">
    <property type="component" value="Chromosome 3"/>
</dbReference>
<feature type="compositionally biased region" description="Polar residues" evidence="1">
    <location>
        <begin position="86"/>
        <end position="97"/>
    </location>
</feature>
<evidence type="ECO:0000313" key="3">
    <source>
        <dbReference type="Proteomes" id="UP000467840"/>
    </source>
</evidence>
<evidence type="ECO:0000313" key="2">
    <source>
        <dbReference type="EMBL" id="KAF2286280.1"/>
    </source>
</evidence>
<reference evidence="2 3" key="1">
    <citation type="journal article" date="2020" name="Mol. Plant">
        <title>The Chromosome-Based Rubber Tree Genome Provides New Insights into Spurge Genome Evolution and Rubber Biosynthesis.</title>
        <authorList>
            <person name="Liu J."/>
            <person name="Shi C."/>
            <person name="Shi C.C."/>
            <person name="Li W."/>
            <person name="Zhang Q.J."/>
            <person name="Zhang Y."/>
            <person name="Li K."/>
            <person name="Lu H.F."/>
            <person name="Shi C."/>
            <person name="Zhu S.T."/>
            <person name="Xiao Z.Y."/>
            <person name="Nan H."/>
            <person name="Yue Y."/>
            <person name="Zhu X.G."/>
            <person name="Wu Y."/>
            <person name="Hong X.N."/>
            <person name="Fan G.Y."/>
            <person name="Tong Y."/>
            <person name="Zhang D."/>
            <person name="Mao C.L."/>
            <person name="Liu Y.L."/>
            <person name="Hao S.J."/>
            <person name="Liu W.Q."/>
            <person name="Lv M.Q."/>
            <person name="Zhang H.B."/>
            <person name="Liu Y."/>
            <person name="Hu-Tang G.R."/>
            <person name="Wang J.P."/>
            <person name="Wang J.H."/>
            <person name="Sun Y.H."/>
            <person name="Ni S.B."/>
            <person name="Chen W.B."/>
            <person name="Zhang X.C."/>
            <person name="Jiao Y.N."/>
            <person name="Eichler E.E."/>
            <person name="Li G.H."/>
            <person name="Liu X."/>
            <person name="Gao L.Z."/>
        </authorList>
    </citation>
    <scope>NUCLEOTIDE SEQUENCE [LARGE SCALE GENOMIC DNA]</scope>
    <source>
        <strain evidence="3">cv. GT1</strain>
        <tissue evidence="2">Leaf</tissue>
    </source>
</reference>
<evidence type="ECO:0000256" key="1">
    <source>
        <dbReference type="SAM" id="MobiDB-lite"/>
    </source>
</evidence>